<evidence type="ECO:0000259" key="1">
    <source>
        <dbReference type="PROSITE" id="PS50994"/>
    </source>
</evidence>
<dbReference type="InterPro" id="IPR001584">
    <property type="entry name" value="Integrase_cat-core"/>
</dbReference>
<dbReference type="RefSeq" id="XP_056697956.1">
    <property type="nucleotide sequence ID" value="XM_056841978.1"/>
</dbReference>
<gene>
    <name evidence="3" type="primary">LOC130471709</name>
</gene>
<accession>A0ABM3RQR3</accession>
<dbReference type="SUPFAM" id="SSF53098">
    <property type="entry name" value="Ribonuclease H-like"/>
    <property type="match status" value="1"/>
</dbReference>
<dbReference type="Gene3D" id="3.30.420.10">
    <property type="entry name" value="Ribonuclease H-like superfamily/Ribonuclease H"/>
    <property type="match status" value="1"/>
</dbReference>
<dbReference type="PROSITE" id="PS50994">
    <property type="entry name" value="INTEGRASE"/>
    <property type="match status" value="1"/>
</dbReference>
<reference evidence="2" key="1">
    <citation type="journal article" date="2021" name="Nat. Commun.">
        <title>Genomic analyses provide insights into spinach domestication and the genetic basis of agronomic traits.</title>
        <authorList>
            <person name="Cai X."/>
            <person name="Sun X."/>
            <person name="Xu C."/>
            <person name="Sun H."/>
            <person name="Wang X."/>
            <person name="Ge C."/>
            <person name="Zhang Z."/>
            <person name="Wang Q."/>
            <person name="Fei Z."/>
            <person name="Jiao C."/>
            <person name="Wang Q."/>
        </authorList>
    </citation>
    <scope>NUCLEOTIDE SEQUENCE [LARGE SCALE GENOMIC DNA]</scope>
    <source>
        <strain evidence="2">cv. Varoflay</strain>
    </source>
</reference>
<proteinExistence type="predicted"/>
<reference evidence="3" key="2">
    <citation type="submission" date="2025-08" db="UniProtKB">
        <authorList>
            <consortium name="RefSeq"/>
        </authorList>
    </citation>
    <scope>IDENTIFICATION</scope>
    <source>
        <tissue evidence="3">Leaf</tissue>
    </source>
</reference>
<organism evidence="2 3">
    <name type="scientific">Spinacia oleracea</name>
    <name type="common">Spinach</name>
    <dbReference type="NCBI Taxonomy" id="3562"/>
    <lineage>
        <taxon>Eukaryota</taxon>
        <taxon>Viridiplantae</taxon>
        <taxon>Streptophyta</taxon>
        <taxon>Embryophyta</taxon>
        <taxon>Tracheophyta</taxon>
        <taxon>Spermatophyta</taxon>
        <taxon>Magnoliopsida</taxon>
        <taxon>eudicotyledons</taxon>
        <taxon>Gunneridae</taxon>
        <taxon>Pentapetalae</taxon>
        <taxon>Caryophyllales</taxon>
        <taxon>Chenopodiaceae</taxon>
        <taxon>Chenopodioideae</taxon>
        <taxon>Anserineae</taxon>
        <taxon>Spinacia</taxon>
    </lineage>
</organism>
<dbReference type="GeneID" id="130471709"/>
<dbReference type="Proteomes" id="UP000813463">
    <property type="component" value="Chromosome 4"/>
</dbReference>
<dbReference type="InterPro" id="IPR012337">
    <property type="entry name" value="RNaseH-like_sf"/>
</dbReference>
<dbReference type="InterPro" id="IPR036397">
    <property type="entry name" value="RNaseH_sf"/>
</dbReference>
<dbReference type="PANTHER" id="PTHR48475:SF1">
    <property type="entry name" value="RNASE H TYPE-1 DOMAIN-CONTAINING PROTEIN"/>
    <property type="match status" value="1"/>
</dbReference>
<evidence type="ECO:0000313" key="2">
    <source>
        <dbReference type="Proteomes" id="UP000813463"/>
    </source>
</evidence>
<dbReference type="PANTHER" id="PTHR48475">
    <property type="entry name" value="RIBONUCLEASE H"/>
    <property type="match status" value="1"/>
</dbReference>
<keyword evidence="2" id="KW-1185">Reference proteome</keyword>
<sequence>MYQANLDKIVEQFEEIEFTYLPRDDNQFADALAKLSSMLNIPNEMERMNLRVERREEQATIASLTTDPSQWQRSLGYYWTTMETDYYHFVKTFPKCQIFSNLNHLPPSELYTFTSPWPFSTGGIDIIGKIIPTGVRGHEYVLVAIDYFTKWVEACSFSKITAKHVAKFLERNIFYRYEVLHELISDQGSHCRAEVQDLLEKYRVKHHKSSPYRPKMNGAVESTNKKLKVIIEKMADNYKDWPNKLYFALWGYRNSIRTSIGVNPYSLVYGMEAVQPVELEIPSLRIVLESKFPEAEWVQSRYDELTLLDERRLRALHHMYVY</sequence>
<dbReference type="Pfam" id="PF00665">
    <property type="entry name" value="rve"/>
    <property type="match status" value="1"/>
</dbReference>
<evidence type="ECO:0000313" key="3">
    <source>
        <dbReference type="RefSeq" id="XP_056697956.1"/>
    </source>
</evidence>
<name>A0ABM3RQR3_SPIOL</name>
<feature type="domain" description="Integrase catalytic" evidence="1">
    <location>
        <begin position="114"/>
        <end position="272"/>
    </location>
</feature>
<protein>
    <recommendedName>
        <fullName evidence="1">Integrase catalytic domain-containing protein</fullName>
    </recommendedName>
</protein>